<proteinExistence type="predicted"/>
<reference evidence="1 2" key="1">
    <citation type="journal article" date="2019" name="Sci. Rep.">
        <title>Orb-weaving spider Araneus ventricosus genome elucidates the spidroin gene catalogue.</title>
        <authorList>
            <person name="Kono N."/>
            <person name="Nakamura H."/>
            <person name="Ohtoshi R."/>
            <person name="Moran D.A.P."/>
            <person name="Shinohara A."/>
            <person name="Yoshida Y."/>
            <person name="Fujiwara M."/>
            <person name="Mori M."/>
            <person name="Tomita M."/>
            <person name="Arakawa K."/>
        </authorList>
    </citation>
    <scope>NUCLEOTIDE SEQUENCE [LARGE SCALE GENOMIC DNA]</scope>
</reference>
<name>A0A4Y2PGN5_ARAVE</name>
<keyword evidence="2" id="KW-1185">Reference proteome</keyword>
<sequence>MLAFCTATHTSGAKRGPTGLVYAERFKEGEKHKLRCRPRHLTAVQIFEFRPKIVLVLLQNVKVIKVNLMSAYLCAYISNFINNNSCVEPVANPEGYGAESPPQS</sequence>
<dbReference type="Proteomes" id="UP000499080">
    <property type="component" value="Unassembled WGS sequence"/>
</dbReference>
<accession>A0A4Y2PGN5</accession>
<evidence type="ECO:0000313" key="2">
    <source>
        <dbReference type="Proteomes" id="UP000499080"/>
    </source>
</evidence>
<protein>
    <submittedName>
        <fullName evidence="1">Uncharacterized protein</fullName>
    </submittedName>
</protein>
<gene>
    <name evidence="1" type="ORF">AVEN_4350_1</name>
</gene>
<evidence type="ECO:0000313" key="1">
    <source>
        <dbReference type="EMBL" id="GBN50484.1"/>
    </source>
</evidence>
<comment type="caution">
    <text evidence="1">The sequence shown here is derived from an EMBL/GenBank/DDBJ whole genome shotgun (WGS) entry which is preliminary data.</text>
</comment>
<dbReference type="EMBL" id="BGPR01011275">
    <property type="protein sequence ID" value="GBN50484.1"/>
    <property type="molecule type" value="Genomic_DNA"/>
</dbReference>
<organism evidence="1 2">
    <name type="scientific">Araneus ventricosus</name>
    <name type="common">Orbweaver spider</name>
    <name type="synonym">Epeira ventricosa</name>
    <dbReference type="NCBI Taxonomy" id="182803"/>
    <lineage>
        <taxon>Eukaryota</taxon>
        <taxon>Metazoa</taxon>
        <taxon>Ecdysozoa</taxon>
        <taxon>Arthropoda</taxon>
        <taxon>Chelicerata</taxon>
        <taxon>Arachnida</taxon>
        <taxon>Araneae</taxon>
        <taxon>Araneomorphae</taxon>
        <taxon>Entelegynae</taxon>
        <taxon>Araneoidea</taxon>
        <taxon>Araneidae</taxon>
        <taxon>Araneus</taxon>
    </lineage>
</organism>
<dbReference type="AlphaFoldDB" id="A0A4Y2PGN5"/>